<dbReference type="Gene3D" id="3.50.50.60">
    <property type="entry name" value="FAD/NAD(P)-binding domain"/>
    <property type="match status" value="1"/>
</dbReference>
<dbReference type="Gene3D" id="3.30.9.100">
    <property type="match status" value="1"/>
</dbReference>
<evidence type="ECO:0000313" key="2">
    <source>
        <dbReference type="EMBL" id="KAA3529901.1"/>
    </source>
</evidence>
<feature type="domain" description="FAD-binding" evidence="1">
    <location>
        <begin position="24"/>
        <end position="85"/>
    </location>
</feature>
<gene>
    <name evidence="2" type="ORF">DXT89_03830</name>
</gene>
<dbReference type="SUPFAM" id="SSF51905">
    <property type="entry name" value="FAD/NAD(P)-binding domain"/>
    <property type="match status" value="1"/>
</dbReference>
<dbReference type="InterPro" id="IPR036188">
    <property type="entry name" value="FAD/NAD-bd_sf"/>
</dbReference>
<comment type="caution">
    <text evidence="2">The sequence shown here is derived from an EMBL/GenBank/DDBJ whole genome shotgun (WGS) entry which is preliminary data.</text>
</comment>
<accession>A0A368P059</accession>
<dbReference type="Proteomes" id="UP000436911">
    <property type="component" value="Unassembled WGS sequence"/>
</dbReference>
<dbReference type="InterPro" id="IPR050816">
    <property type="entry name" value="Flavin-dep_Halogenase_NPB"/>
</dbReference>
<evidence type="ECO:0000259" key="1">
    <source>
        <dbReference type="Pfam" id="PF01494"/>
    </source>
</evidence>
<dbReference type="EMBL" id="QUSG01000002">
    <property type="protein sequence ID" value="KAA3529901.1"/>
    <property type="molecule type" value="Genomic_DNA"/>
</dbReference>
<organism evidence="2 3">
    <name type="scientific">Agrobacterium vitis</name>
    <name type="common">Rhizobium vitis</name>
    <dbReference type="NCBI Taxonomy" id="373"/>
    <lineage>
        <taxon>Bacteria</taxon>
        <taxon>Pseudomonadati</taxon>
        <taxon>Pseudomonadota</taxon>
        <taxon>Alphaproteobacteria</taxon>
        <taxon>Hyphomicrobiales</taxon>
        <taxon>Rhizobiaceae</taxon>
        <taxon>Rhizobium/Agrobacterium group</taxon>
        <taxon>Agrobacterium</taxon>
    </lineage>
</organism>
<dbReference type="AlphaFoldDB" id="A0A368P059"/>
<dbReference type="GO" id="GO:0071949">
    <property type="term" value="F:FAD binding"/>
    <property type="evidence" value="ECO:0007669"/>
    <property type="project" value="InterPro"/>
</dbReference>
<reference evidence="2 3" key="1">
    <citation type="submission" date="2018-08" db="EMBL/GenBank/DDBJ databases">
        <title>Genome sequencing of Agrobacterium vitis strain ICMP 10754.</title>
        <authorList>
            <person name="Visnovsky S.B."/>
            <person name="Pitman A.R."/>
        </authorList>
    </citation>
    <scope>NUCLEOTIDE SEQUENCE [LARGE SCALE GENOMIC DNA]</scope>
    <source>
        <strain evidence="2 3">ICMP 10754</strain>
    </source>
</reference>
<sequence length="387" mass="41608">MSVFKNVKSQALTAPPQGDGAVFNVVVAGAGPAGAIAASHLARAGRSVVMLDRLRSHAPRLGETLPGAAQRLLVQQGLADLAVPGPHHARVGGGLTVWGDEHVVASDTLRDPYGPGLRLDRAQFDADLRHASLEANGLWWEVNVRDIKRQDGLWVIGLDDGRIIRAPFIIDATGRSARIVRLLGVAQHRGAALVSLYQIAKPQKNADLERTLIEATPDGWIYAGRLADGFWAVGYHTLPQDAVQLRRLPDRRIALFNEAPHLASCLGALQWEGPVFARDARSLAAITPCGEGWYAVGDAALAFDPIAGQGLFNALRTGMAAAEGILAAPASGLSAYAQELARVRAIYSTRRQSLYCSESRWLENDFWKMQQDQVAVPGDVGRQHVAT</sequence>
<evidence type="ECO:0000313" key="3">
    <source>
        <dbReference type="Proteomes" id="UP000436911"/>
    </source>
</evidence>
<proteinExistence type="predicted"/>
<protein>
    <submittedName>
        <fullName evidence="2">Dehydrogenase</fullName>
    </submittedName>
</protein>
<dbReference type="Pfam" id="PF01494">
    <property type="entry name" value="FAD_binding_3"/>
    <property type="match status" value="1"/>
</dbReference>
<name>A0A368P059_AGRVI</name>
<dbReference type="PRINTS" id="PR00420">
    <property type="entry name" value="RNGMNOXGNASE"/>
</dbReference>
<dbReference type="PANTHER" id="PTHR43747:SF1">
    <property type="entry name" value="SLR1998 PROTEIN"/>
    <property type="match status" value="1"/>
</dbReference>
<dbReference type="InterPro" id="IPR002938">
    <property type="entry name" value="FAD-bd"/>
</dbReference>
<dbReference type="PANTHER" id="PTHR43747">
    <property type="entry name" value="FAD-BINDING PROTEIN"/>
    <property type="match status" value="1"/>
</dbReference>